<gene>
    <name evidence="3" type="ORF">STCU_06116</name>
</gene>
<comment type="caution">
    <text evidence="3">The sequence shown here is derived from an EMBL/GenBank/DDBJ whole genome shotgun (WGS) entry which is preliminary data.</text>
</comment>
<name>S9VU02_9TRYP</name>
<evidence type="ECO:0000313" key="3">
    <source>
        <dbReference type="EMBL" id="EPY26715.1"/>
    </source>
</evidence>
<reference evidence="3 4" key="1">
    <citation type="journal article" date="2013" name="PLoS ONE">
        <title>Predicting the Proteins of Angomonas deanei, Strigomonas culicis and Their Respective Endosymbionts Reveals New Aspects of the Trypanosomatidae Family.</title>
        <authorList>
            <person name="Motta M.C."/>
            <person name="Martins A.C."/>
            <person name="de Souza S.S."/>
            <person name="Catta-Preta C.M."/>
            <person name="Silva R."/>
            <person name="Klein C.C."/>
            <person name="de Almeida L.G."/>
            <person name="de Lima Cunha O."/>
            <person name="Ciapina L.P."/>
            <person name="Brocchi M."/>
            <person name="Colabardini A.C."/>
            <person name="de Araujo Lima B."/>
            <person name="Machado C.R."/>
            <person name="de Almeida Soares C.M."/>
            <person name="Probst C.M."/>
            <person name="de Menezes C.B."/>
            <person name="Thompson C.E."/>
            <person name="Bartholomeu D.C."/>
            <person name="Gradia D.F."/>
            <person name="Pavoni D.P."/>
            <person name="Grisard E.C."/>
            <person name="Fantinatti-Garboggini F."/>
            <person name="Marchini F.K."/>
            <person name="Rodrigues-Luiz G.F."/>
            <person name="Wagner G."/>
            <person name="Goldman G.H."/>
            <person name="Fietto J.L."/>
            <person name="Elias M.C."/>
            <person name="Goldman M.H."/>
            <person name="Sagot M.F."/>
            <person name="Pereira M."/>
            <person name="Stoco P.H."/>
            <person name="de Mendonca-Neto R.P."/>
            <person name="Teixeira S.M."/>
            <person name="Maciel T.E."/>
            <person name="de Oliveira Mendes T.A."/>
            <person name="Urmenyi T.P."/>
            <person name="de Souza W."/>
            <person name="Schenkman S."/>
            <person name="de Vasconcelos A.T."/>
        </authorList>
    </citation>
    <scope>NUCLEOTIDE SEQUENCE [LARGE SCALE GENOMIC DNA]</scope>
</reference>
<evidence type="ECO:0000313" key="4">
    <source>
        <dbReference type="Proteomes" id="UP000015354"/>
    </source>
</evidence>
<feature type="signal peptide" evidence="2">
    <location>
        <begin position="1"/>
        <end position="22"/>
    </location>
</feature>
<feature type="chain" id="PRO_5004572177" evidence="2">
    <location>
        <begin position="23"/>
        <end position="362"/>
    </location>
</feature>
<proteinExistence type="predicted"/>
<feature type="region of interest" description="Disordered" evidence="1">
    <location>
        <begin position="166"/>
        <end position="223"/>
    </location>
</feature>
<dbReference type="EMBL" id="ATMH01006116">
    <property type="protein sequence ID" value="EPY26715.1"/>
    <property type="molecule type" value="Genomic_DNA"/>
</dbReference>
<keyword evidence="4" id="KW-1185">Reference proteome</keyword>
<protein>
    <submittedName>
        <fullName evidence="3">Uncharacterized protein</fullName>
    </submittedName>
</protein>
<feature type="compositionally biased region" description="Pro residues" evidence="1">
    <location>
        <begin position="169"/>
        <end position="178"/>
    </location>
</feature>
<organism evidence="3 4">
    <name type="scientific">Strigomonas culicis</name>
    <dbReference type="NCBI Taxonomy" id="28005"/>
    <lineage>
        <taxon>Eukaryota</taxon>
        <taxon>Discoba</taxon>
        <taxon>Euglenozoa</taxon>
        <taxon>Kinetoplastea</taxon>
        <taxon>Metakinetoplastina</taxon>
        <taxon>Trypanosomatida</taxon>
        <taxon>Trypanosomatidae</taxon>
        <taxon>Strigomonadinae</taxon>
        <taxon>Strigomonas</taxon>
    </lineage>
</organism>
<evidence type="ECO:0000256" key="1">
    <source>
        <dbReference type="SAM" id="MobiDB-lite"/>
    </source>
</evidence>
<dbReference type="AlphaFoldDB" id="S9VU02"/>
<evidence type="ECO:0000256" key="2">
    <source>
        <dbReference type="SAM" id="SignalP"/>
    </source>
</evidence>
<accession>S9VU02</accession>
<sequence length="362" mass="40270">MSFLNECCFFLSLLLHVSVSKGGTACLYFIFLFTFPLFFLLVDCQCVLFLSRPSPAMPPVTKEPVPPGSNVNKKVEITPDSKPNSISLEEADRQTKLGIFLVNTGIAQESQVFAGNAEIMKAVRNRQVPDLLVINRPQDDWRRHPIIWYKPWTWFFGGPRVSPMLWTSMPPPPPPPPQPERREEGSQTDAASPTEDEAVDLPPVVIKKPEPTPPAAKKRSGLPPVVMEPLKDSVVEGLAPAVRADRENLLKAETSVHKILQGIEDTRYKYLVPSTELSCEAEVVEVVKCYAVENANAAKKKAAILKAREDELAKGYSNRIDEDGYLDKPIVLFDALNCGPKVKNLRQCTEKMLKDYSDGVAI</sequence>
<dbReference type="OrthoDB" id="278391at2759"/>
<dbReference type="Proteomes" id="UP000015354">
    <property type="component" value="Unassembled WGS sequence"/>
</dbReference>
<keyword evidence="2" id="KW-0732">Signal</keyword>